<comment type="catalytic activity">
    <reaction evidence="8">
        <text>a 5-methoxy-2-methyl-3-(all-trans-polyprenyl)benzene-1,4-diol + AH2 + O2 = a 3-demethylubiquinol + A + H2O</text>
        <dbReference type="Rhea" id="RHEA:50908"/>
        <dbReference type="Rhea" id="RHEA-COMP:10859"/>
        <dbReference type="Rhea" id="RHEA-COMP:10914"/>
        <dbReference type="ChEBI" id="CHEBI:13193"/>
        <dbReference type="ChEBI" id="CHEBI:15377"/>
        <dbReference type="ChEBI" id="CHEBI:15379"/>
        <dbReference type="ChEBI" id="CHEBI:17499"/>
        <dbReference type="ChEBI" id="CHEBI:84167"/>
        <dbReference type="ChEBI" id="CHEBI:84422"/>
        <dbReference type="EC" id="1.14.99.60"/>
    </reaction>
</comment>
<keyword evidence="8" id="KW-0999">Mitochondrion inner membrane</keyword>
<feature type="binding site" evidence="8">
    <location>
        <position position="57"/>
    </location>
    <ligand>
        <name>Fe cation</name>
        <dbReference type="ChEBI" id="CHEBI:24875"/>
        <label>1</label>
    </ligand>
</feature>
<keyword evidence="8" id="KW-0496">Mitochondrion</keyword>
<evidence type="ECO:0000256" key="7">
    <source>
        <dbReference type="ARBA" id="ARBA00023136"/>
    </source>
</evidence>
<dbReference type="GO" id="GO:0016709">
    <property type="term" value="F:oxidoreductase activity, acting on paired donors, with incorporation or reduction of molecular oxygen, NAD(P)H as one donor, and incorporation of one atom of oxygen"/>
    <property type="evidence" value="ECO:0007669"/>
    <property type="project" value="UniProtKB-UniRule"/>
</dbReference>
<dbReference type="GO" id="GO:0031314">
    <property type="term" value="C:extrinsic component of mitochondrial inner membrane"/>
    <property type="evidence" value="ECO:0007669"/>
    <property type="project" value="UniProtKB-UniRule"/>
</dbReference>
<dbReference type="GO" id="GO:0046872">
    <property type="term" value="F:metal ion binding"/>
    <property type="evidence" value="ECO:0007669"/>
    <property type="project" value="UniProtKB-KW"/>
</dbReference>
<evidence type="ECO:0000256" key="6">
    <source>
        <dbReference type="ARBA" id="ARBA00023033"/>
    </source>
</evidence>
<dbReference type="PANTHER" id="PTHR11237">
    <property type="entry name" value="COENZYME Q10 BIOSYNTHESIS PROTEIN 7"/>
    <property type="match status" value="1"/>
</dbReference>
<keyword evidence="7 8" id="KW-0472">Membrane</keyword>
<keyword evidence="2 8" id="KW-0831">Ubiquinone biosynthesis</keyword>
<comment type="cofactor">
    <cofactor evidence="8">
        <name>Fe cation</name>
        <dbReference type="ChEBI" id="CHEBI:24875"/>
    </cofactor>
    <text evidence="8">Binds 2 iron ions per subunit.</text>
</comment>
<feature type="binding site" evidence="8">
    <location>
        <position position="145"/>
    </location>
    <ligand>
        <name>Fe cation</name>
        <dbReference type="ChEBI" id="CHEBI:24875"/>
        <label>2</label>
    </ligand>
</feature>
<dbReference type="Proteomes" id="UP001142055">
    <property type="component" value="Chromosome 3"/>
</dbReference>
<keyword evidence="5 8" id="KW-0408">Iron</keyword>
<feature type="binding site" evidence="8">
    <location>
        <position position="145"/>
    </location>
    <ligand>
        <name>Fe cation</name>
        <dbReference type="ChEBI" id="CHEBI:24875"/>
        <label>1</label>
    </ligand>
</feature>
<gene>
    <name evidence="9" type="ORF">RDWZM_009142</name>
</gene>
<dbReference type="GO" id="GO:2000377">
    <property type="term" value="P:regulation of reactive oxygen species metabolic process"/>
    <property type="evidence" value="ECO:0007669"/>
    <property type="project" value="TreeGrafter"/>
</dbReference>
<dbReference type="InterPro" id="IPR011566">
    <property type="entry name" value="Ubq_synth_Coq7"/>
</dbReference>
<dbReference type="OMA" id="WSTAVMG"/>
<dbReference type="GO" id="GO:0008340">
    <property type="term" value="P:determination of adult lifespan"/>
    <property type="evidence" value="ECO:0007669"/>
    <property type="project" value="TreeGrafter"/>
</dbReference>
<evidence type="ECO:0000256" key="2">
    <source>
        <dbReference type="ARBA" id="ARBA00022688"/>
    </source>
</evidence>
<keyword evidence="4 8" id="KW-0560">Oxidoreductase</keyword>
<evidence type="ECO:0000256" key="5">
    <source>
        <dbReference type="ARBA" id="ARBA00023004"/>
    </source>
</evidence>
<dbReference type="GO" id="GO:0006744">
    <property type="term" value="P:ubiquinone biosynthetic process"/>
    <property type="evidence" value="ECO:0007669"/>
    <property type="project" value="UniProtKB-UniRule"/>
</dbReference>
<comment type="caution">
    <text evidence="9">The sequence shown here is derived from an EMBL/GenBank/DDBJ whole genome shotgun (WGS) entry which is preliminary data.</text>
</comment>
<keyword evidence="3 8" id="KW-0479">Metal-binding</keyword>
<dbReference type="GO" id="GO:0005634">
    <property type="term" value="C:nucleus"/>
    <property type="evidence" value="ECO:0007669"/>
    <property type="project" value="TreeGrafter"/>
</dbReference>
<comment type="similarity">
    <text evidence="8">Belongs to the COQ7 family.</text>
</comment>
<dbReference type="EMBL" id="JAPWDV010000003">
    <property type="protein sequence ID" value="KAJ6217985.1"/>
    <property type="molecule type" value="Genomic_DNA"/>
</dbReference>
<dbReference type="AlphaFoldDB" id="A0A9Q0M600"/>
<evidence type="ECO:0000256" key="3">
    <source>
        <dbReference type="ARBA" id="ARBA00022723"/>
    </source>
</evidence>
<dbReference type="EC" id="1.14.99.60" evidence="8"/>
<evidence type="ECO:0000313" key="10">
    <source>
        <dbReference type="Proteomes" id="UP001142055"/>
    </source>
</evidence>
<feature type="binding site" evidence="8">
    <location>
        <position position="26"/>
    </location>
    <ligand>
        <name>Fe cation</name>
        <dbReference type="ChEBI" id="CHEBI:24875"/>
        <label>1</label>
    </ligand>
</feature>
<protein>
    <recommendedName>
        <fullName evidence="8">5-demethoxyubiquinone hydroxylase, mitochondrial</fullName>
        <shortName evidence="8">DMQ hydroxylase</shortName>
        <ecNumber evidence="8">1.14.99.60</ecNumber>
    </recommendedName>
    <alternativeName>
        <fullName evidence="8">Ubiquinone biosynthesis monooxygenase COQ7</fullName>
    </alternativeName>
</protein>
<feature type="binding site" evidence="8">
    <location>
        <position position="60"/>
    </location>
    <ligand>
        <name>Fe cation</name>
        <dbReference type="ChEBI" id="CHEBI:24875"/>
        <label>1</label>
    </ligand>
</feature>
<keyword evidence="6 8" id="KW-0503">Monooxygenase</keyword>
<dbReference type="GO" id="GO:0008682">
    <property type="term" value="F:3-demethoxyubiquinol 3-hydroxylase activity"/>
    <property type="evidence" value="ECO:0007669"/>
    <property type="project" value="UniProtKB-EC"/>
</dbReference>
<comment type="subunit">
    <text evidence="8">Component of a multi-subunit COQ enzyme complex.</text>
</comment>
<dbReference type="Pfam" id="PF03232">
    <property type="entry name" value="COQ7"/>
    <property type="match status" value="1"/>
</dbReference>
<comment type="function">
    <text evidence="8">Catalyzes the hydroxylation of 2-polyprenyl-3-methyl-6-methoxy-1,4-benzoquinol (DMQH2) during ubiquinone biosynthesis. Has also a structural role in the COQ enzyme complex, stabilizing other COQ polypeptides. Involved in lifespan determination in a ubiquinone-independent manner.</text>
</comment>
<dbReference type="PANTHER" id="PTHR11237:SF4">
    <property type="entry name" value="5-DEMETHOXYUBIQUINONE HYDROXYLASE, MITOCHONDRIAL"/>
    <property type="match status" value="1"/>
</dbReference>
<keyword evidence="10" id="KW-1185">Reference proteome</keyword>
<proteinExistence type="inferred from homology"/>
<feature type="binding site" evidence="8">
    <location>
        <position position="148"/>
    </location>
    <ligand>
        <name>Fe cation</name>
        <dbReference type="ChEBI" id="CHEBI:24875"/>
        <label>2</label>
    </ligand>
</feature>
<evidence type="ECO:0000256" key="8">
    <source>
        <dbReference type="HAMAP-Rule" id="MF_03194"/>
    </source>
</evidence>
<accession>A0A9Q0M600</accession>
<dbReference type="SUPFAM" id="SSF47240">
    <property type="entry name" value="Ferritin-like"/>
    <property type="match status" value="1"/>
</dbReference>
<name>A0A9Q0M600_BLOTA</name>
<dbReference type="GO" id="GO:0010468">
    <property type="term" value="P:regulation of gene expression"/>
    <property type="evidence" value="ECO:0007669"/>
    <property type="project" value="TreeGrafter"/>
</dbReference>
<feature type="binding site" evidence="8">
    <location>
        <position position="109"/>
    </location>
    <ligand>
        <name>Fe cation</name>
        <dbReference type="ChEBI" id="CHEBI:24875"/>
        <label>2</label>
    </ligand>
</feature>
<comment type="subcellular location">
    <subcellularLocation>
        <location evidence="8">Mitochondrion inner membrane</location>
        <topology evidence="8">Peripheral membrane protein</topology>
        <orientation evidence="8">Matrix side</orientation>
    </subcellularLocation>
</comment>
<sequence>MTSARYIARKRHAIYDAMLRVNHSGELAADRIYFGQLYSLRNDPKYEPMVQEMWNQEKRHLEYFSKQILLKRTSKSMLTPVWDIAGTVLGVMTGSLGSRVAMACTVAVEDTICKHYDSQIRQLIADDTDEHKELIENISKIRDDEQDHHDTGIENEAENAFAYKLVTSVIANGCKIAIQIAQKI</sequence>
<organism evidence="9 10">
    <name type="scientific">Blomia tropicalis</name>
    <name type="common">Mite</name>
    <dbReference type="NCBI Taxonomy" id="40697"/>
    <lineage>
        <taxon>Eukaryota</taxon>
        <taxon>Metazoa</taxon>
        <taxon>Ecdysozoa</taxon>
        <taxon>Arthropoda</taxon>
        <taxon>Chelicerata</taxon>
        <taxon>Arachnida</taxon>
        <taxon>Acari</taxon>
        <taxon>Acariformes</taxon>
        <taxon>Sarcoptiformes</taxon>
        <taxon>Astigmata</taxon>
        <taxon>Glycyphagoidea</taxon>
        <taxon>Echimyopodidae</taxon>
        <taxon>Blomia</taxon>
    </lineage>
</organism>
<evidence type="ECO:0000313" key="9">
    <source>
        <dbReference type="EMBL" id="KAJ6217985.1"/>
    </source>
</evidence>
<dbReference type="InterPro" id="IPR009078">
    <property type="entry name" value="Ferritin-like_SF"/>
</dbReference>
<evidence type="ECO:0000256" key="1">
    <source>
        <dbReference type="ARBA" id="ARBA00004749"/>
    </source>
</evidence>
<evidence type="ECO:0000256" key="4">
    <source>
        <dbReference type="ARBA" id="ARBA00023002"/>
    </source>
</evidence>
<reference evidence="9" key="1">
    <citation type="submission" date="2022-12" db="EMBL/GenBank/DDBJ databases">
        <title>Genome assemblies of Blomia tropicalis.</title>
        <authorList>
            <person name="Cui Y."/>
        </authorList>
    </citation>
    <scope>NUCLEOTIDE SEQUENCE</scope>
    <source>
        <tissue evidence="9">Adult mites</tissue>
    </source>
</reference>
<dbReference type="HAMAP" id="MF_01658">
    <property type="entry name" value="COQ7"/>
    <property type="match status" value="1"/>
</dbReference>
<dbReference type="CDD" id="cd01042">
    <property type="entry name" value="DMQH"/>
    <property type="match status" value="1"/>
</dbReference>
<comment type="pathway">
    <text evidence="1 8">Cofactor biosynthesis; ubiquinone biosynthesis.</text>
</comment>
<feature type="binding site" evidence="8">
    <location>
        <position position="57"/>
    </location>
    <ligand>
        <name>Fe cation</name>
        <dbReference type="ChEBI" id="CHEBI:24875"/>
        <label>2</label>
    </ligand>
</feature>